<reference evidence="1" key="2">
    <citation type="journal article" date="2022" name="New Phytol.">
        <title>Evolutionary transition to the ectomycorrhizal habit in the genomes of a hyperdiverse lineage of mushroom-forming fungi.</title>
        <authorList>
            <person name="Looney B."/>
            <person name="Miyauchi S."/>
            <person name="Morin E."/>
            <person name="Drula E."/>
            <person name="Courty P.E."/>
            <person name="Kohler A."/>
            <person name="Kuo A."/>
            <person name="LaButti K."/>
            <person name="Pangilinan J."/>
            <person name="Lipzen A."/>
            <person name="Riley R."/>
            <person name="Andreopoulos W."/>
            <person name="He G."/>
            <person name="Johnson J."/>
            <person name="Nolan M."/>
            <person name="Tritt A."/>
            <person name="Barry K.W."/>
            <person name="Grigoriev I.V."/>
            <person name="Nagy L.G."/>
            <person name="Hibbett D."/>
            <person name="Henrissat B."/>
            <person name="Matheny P.B."/>
            <person name="Labbe J."/>
            <person name="Martin F.M."/>
        </authorList>
    </citation>
    <scope>NUCLEOTIDE SEQUENCE</scope>
    <source>
        <strain evidence="1">HHB10654</strain>
    </source>
</reference>
<dbReference type="EMBL" id="MU277278">
    <property type="protein sequence ID" value="KAI0055824.1"/>
    <property type="molecule type" value="Genomic_DNA"/>
</dbReference>
<evidence type="ECO:0000313" key="1">
    <source>
        <dbReference type="EMBL" id="KAI0055824.1"/>
    </source>
</evidence>
<comment type="caution">
    <text evidence="1">The sequence shown here is derived from an EMBL/GenBank/DDBJ whole genome shotgun (WGS) entry which is preliminary data.</text>
</comment>
<sequence>LRQWIPYRDTFLDEMLRLEGMADAALDSGAGLPPCHTCASPGARLHCSDCAWPHVYCSECLISNHRDDPLHRVQRWNGDFFSDASLYSVGLTVQLGHDGLPCPRPRRMEQPLTIIDITGIHTVGYLLCDCGEVYASQATVQLLRMKWWPATVTRPRTAVTFRTLRLFHALTLQSKVNSYDFYNGIVRITDGAGLKQLKSRYKEFIRSVRCYRHLRMAKRGGRGHDPLGIIATKPGELVVECPACPNPGVNLPDGWQDVPKSEKWKYALSVAIDANFKLKLKKRSIKDVQLCDGWAYFVADRQYKAHLAVHTDEAEMKHCESTHNALTAANMPTHKRFAVNGVGACICNRHLFYRAHGVGDLQRGERYVNMDYIVLSSLGGKAPELKSFFFSYDISCQWSKNFYKRLKNFPSKLWLKSDDIDIKFVIPKFHLQAHGEPCQIAYSLNYTEGVGRTYGEGIEAGWADTNGAALSTREMGGSFRREALDDFFGAINWRKTVTMGPALLRSLKLSLPEIEKQTKQFNELNATFPVEVTARWEKMIRDWDDDSRCPNPYHEPTTADASADVRLELAQEEAEEAARGQLSLHEMSASVFLNVGLELEEQQYVLAKEPHQTPLKKATLQSKRNTLQHRIQTWQTVQQLYIPASLSVQASDDSVAPTSPTPVTATSNGSRAELLKLWLPSELPESLPPEGVRGFKTLPKEVRLRIAQADDALHHIRRQLRIRLAYAHEKQIHINGPGQGAMTRSHANMQRVNEKLQRFVARYRRARTALTILSPGGSWESYLLALDDDDVRSPTKDETGLRKGRRELSWIWRVQMQDARDVAGDVSPEEVHESMRVEWAQGRARLRRWREERDTLLEEMRRTTATLMQRSSIWASRIDTRPAASVDIQHGLNAYSRRQSAIYSGLAKAFYRLWDPKVAALGLSVEWPESVLDDTVDEPAVLSDPSGSTLVDDAEPLVCLLPDDDTPRDDESDDDDGNSQQSSDGDDVSDGYTTDH</sequence>
<keyword evidence="2" id="KW-1185">Reference proteome</keyword>
<accession>A0ACB8SGZ0</accession>
<gene>
    <name evidence="1" type="ORF">BV25DRAFT_1815103</name>
</gene>
<organism evidence="1 2">
    <name type="scientific">Artomyces pyxidatus</name>
    <dbReference type="NCBI Taxonomy" id="48021"/>
    <lineage>
        <taxon>Eukaryota</taxon>
        <taxon>Fungi</taxon>
        <taxon>Dikarya</taxon>
        <taxon>Basidiomycota</taxon>
        <taxon>Agaricomycotina</taxon>
        <taxon>Agaricomycetes</taxon>
        <taxon>Russulales</taxon>
        <taxon>Auriscalpiaceae</taxon>
        <taxon>Artomyces</taxon>
    </lineage>
</organism>
<proteinExistence type="predicted"/>
<protein>
    <submittedName>
        <fullName evidence="1">Uncharacterized protein</fullName>
    </submittedName>
</protein>
<dbReference type="Proteomes" id="UP000814140">
    <property type="component" value="Unassembled WGS sequence"/>
</dbReference>
<evidence type="ECO:0000313" key="2">
    <source>
        <dbReference type="Proteomes" id="UP000814140"/>
    </source>
</evidence>
<reference evidence="1" key="1">
    <citation type="submission" date="2021-03" db="EMBL/GenBank/DDBJ databases">
        <authorList>
            <consortium name="DOE Joint Genome Institute"/>
            <person name="Ahrendt S."/>
            <person name="Looney B.P."/>
            <person name="Miyauchi S."/>
            <person name="Morin E."/>
            <person name="Drula E."/>
            <person name="Courty P.E."/>
            <person name="Chicoki N."/>
            <person name="Fauchery L."/>
            <person name="Kohler A."/>
            <person name="Kuo A."/>
            <person name="Labutti K."/>
            <person name="Pangilinan J."/>
            <person name="Lipzen A."/>
            <person name="Riley R."/>
            <person name="Andreopoulos W."/>
            <person name="He G."/>
            <person name="Johnson J."/>
            <person name="Barry K.W."/>
            <person name="Grigoriev I.V."/>
            <person name="Nagy L."/>
            <person name="Hibbett D."/>
            <person name="Henrissat B."/>
            <person name="Matheny P.B."/>
            <person name="Labbe J."/>
            <person name="Martin F."/>
        </authorList>
    </citation>
    <scope>NUCLEOTIDE SEQUENCE</scope>
    <source>
        <strain evidence="1">HHB10654</strain>
    </source>
</reference>
<name>A0ACB8SGZ0_9AGAM</name>
<feature type="non-terminal residue" evidence="1">
    <location>
        <position position="1"/>
    </location>
</feature>